<evidence type="ECO:0000313" key="2">
    <source>
        <dbReference type="Proteomes" id="UP000016843"/>
    </source>
</evidence>
<evidence type="ECO:0000313" key="1">
    <source>
        <dbReference type="EMBL" id="ERM82394.1"/>
    </source>
</evidence>
<proteinExistence type="predicted"/>
<keyword evidence="2" id="KW-1185">Reference proteome</keyword>
<sequence>MAKNIQVGLLKKIQICLKIKQAISKETIPFFLGYRLDFILKNRLSVIYQ</sequence>
<comment type="caution">
    <text evidence="1">The sequence shown here is derived from an EMBL/GenBank/DDBJ whole genome shotgun (WGS) entry which is preliminary data.</text>
</comment>
<dbReference type="AlphaFoldDB" id="U5BXV6"/>
<name>U5BXV6_9BACT</name>
<reference evidence="1 2" key="1">
    <citation type="journal article" date="2013" name="Genome Announc.">
        <title>Draft Genome Sequence of the Psychrophilic and Alkaliphilic Rhodonellum psychrophilum Strain GCM71T.</title>
        <authorList>
            <person name="Hauptmann A.L."/>
            <person name="Glaring M.A."/>
            <person name="Hallin P.F."/>
            <person name="Prieme A."/>
            <person name="Stougaard P."/>
        </authorList>
    </citation>
    <scope>NUCLEOTIDE SEQUENCE [LARGE SCALE GENOMIC DNA]</scope>
    <source>
        <strain evidence="1 2">GCM71</strain>
    </source>
</reference>
<protein>
    <submittedName>
        <fullName evidence="1">Uncharacterized protein</fullName>
    </submittedName>
</protein>
<organism evidence="1 2">
    <name type="scientific">Rhodonellum psychrophilum GCM71 = DSM 17998</name>
    <dbReference type="NCBI Taxonomy" id="1123057"/>
    <lineage>
        <taxon>Bacteria</taxon>
        <taxon>Pseudomonadati</taxon>
        <taxon>Bacteroidota</taxon>
        <taxon>Cytophagia</taxon>
        <taxon>Cytophagales</taxon>
        <taxon>Cytophagaceae</taxon>
        <taxon>Rhodonellum</taxon>
    </lineage>
</organism>
<gene>
    <name evidence="1" type="ORF">P872_17935</name>
</gene>
<dbReference type="EMBL" id="AWXR01000027">
    <property type="protein sequence ID" value="ERM82394.1"/>
    <property type="molecule type" value="Genomic_DNA"/>
</dbReference>
<dbReference type="Proteomes" id="UP000016843">
    <property type="component" value="Unassembled WGS sequence"/>
</dbReference>
<accession>U5BXV6</accession>